<dbReference type="Proteomes" id="UP000678237">
    <property type="component" value="Unassembled WGS sequence"/>
</dbReference>
<evidence type="ECO:0000256" key="1">
    <source>
        <dbReference type="SAM" id="Phobius"/>
    </source>
</evidence>
<accession>A0A8T4LC93</accession>
<dbReference type="Pfam" id="PF01370">
    <property type="entry name" value="Epimerase"/>
    <property type="match status" value="1"/>
</dbReference>
<gene>
    <name evidence="3" type="ORF">J4203_06955</name>
</gene>
<keyword evidence="1" id="KW-0472">Membrane</keyword>
<sequence>MAKGLRDGVKVAVTGGTGFIGGYLVEELRSRGHDVVCLARPSSRLQALEALGVQTVAGDLDDANALALLVAGCQVVFHLAALSDEGRYPEQAFWQANVEGTRNLSLASIKAGVELFVFCSTVDVLGPTPANGLDERAPYQPETKYARTKAEAEKLVKALCAPTKTRYCILRPSIVCGPRDSSNRKNIFKALSRGGFVVFGNGKNKFDLVDVRDLVRGMASVPGNRAACNQTFILSGQEKPALRSYLQAIAVALGKKARLLFLPVFVAYLLAYPMSFIARLLPGFPRMGVNTVRYFTTPHVYSSSKAERLLGYKPVIPFQQALNDTVRWDMERDLL</sequence>
<dbReference type="EMBL" id="JAGVWE010000006">
    <property type="protein sequence ID" value="MBS3063572.1"/>
    <property type="molecule type" value="Genomic_DNA"/>
</dbReference>
<name>A0A8T4LC93_9ARCH</name>
<organism evidence="3 4">
    <name type="scientific">Candidatus Iainarchaeum sp</name>
    <dbReference type="NCBI Taxonomy" id="3101447"/>
    <lineage>
        <taxon>Archaea</taxon>
        <taxon>Candidatus Iainarchaeota</taxon>
        <taxon>Candidatus Iainarchaeia</taxon>
        <taxon>Candidatus Iainarchaeales</taxon>
        <taxon>Candidatus Iainarchaeaceae</taxon>
        <taxon>Candidatus Iainarchaeum</taxon>
    </lineage>
</organism>
<dbReference type="AlphaFoldDB" id="A0A8T4LC93"/>
<comment type="caution">
    <text evidence="3">The sequence shown here is derived from an EMBL/GenBank/DDBJ whole genome shotgun (WGS) entry which is preliminary data.</text>
</comment>
<reference evidence="3" key="2">
    <citation type="submission" date="2021-05" db="EMBL/GenBank/DDBJ databases">
        <title>Protein family content uncovers lineage relationships and bacterial pathway maintenance mechanisms in DPANN archaea.</title>
        <authorList>
            <person name="Castelle C.J."/>
            <person name="Meheust R."/>
            <person name="Jaffe A.L."/>
            <person name="Seitz K."/>
            <person name="Gong X."/>
            <person name="Baker B.J."/>
            <person name="Banfield J.F."/>
        </authorList>
    </citation>
    <scope>NUCLEOTIDE SEQUENCE</scope>
    <source>
        <strain evidence="3">RIFCSPLOWO2_01_FULL_58_19</strain>
    </source>
</reference>
<keyword evidence="1" id="KW-0812">Transmembrane</keyword>
<dbReference type="PANTHER" id="PTHR43245">
    <property type="entry name" value="BIFUNCTIONAL POLYMYXIN RESISTANCE PROTEIN ARNA"/>
    <property type="match status" value="1"/>
</dbReference>
<protein>
    <submittedName>
        <fullName evidence="3">NAD-dependent epimerase/dehydratase family protein</fullName>
    </submittedName>
</protein>
<reference evidence="3" key="1">
    <citation type="submission" date="2021-03" db="EMBL/GenBank/DDBJ databases">
        <authorList>
            <person name="Jaffe A."/>
        </authorList>
    </citation>
    <scope>NUCLEOTIDE SEQUENCE</scope>
    <source>
        <strain evidence="3">RIFCSPLOWO2_01_FULL_58_19</strain>
    </source>
</reference>
<dbReference type="Gene3D" id="3.40.50.720">
    <property type="entry name" value="NAD(P)-binding Rossmann-like Domain"/>
    <property type="match status" value="1"/>
</dbReference>
<dbReference type="InterPro" id="IPR001509">
    <property type="entry name" value="Epimerase_deHydtase"/>
</dbReference>
<dbReference type="SUPFAM" id="SSF51735">
    <property type="entry name" value="NAD(P)-binding Rossmann-fold domains"/>
    <property type="match status" value="1"/>
</dbReference>
<proteinExistence type="predicted"/>
<keyword evidence="1" id="KW-1133">Transmembrane helix</keyword>
<evidence type="ECO:0000259" key="2">
    <source>
        <dbReference type="Pfam" id="PF01370"/>
    </source>
</evidence>
<feature type="transmembrane region" description="Helical" evidence="1">
    <location>
        <begin position="259"/>
        <end position="281"/>
    </location>
</feature>
<dbReference type="PANTHER" id="PTHR43245:SF51">
    <property type="entry name" value="SHORT CHAIN DEHYDROGENASE_REDUCTASE FAMILY 42E, MEMBER 2"/>
    <property type="match status" value="1"/>
</dbReference>
<evidence type="ECO:0000313" key="4">
    <source>
        <dbReference type="Proteomes" id="UP000678237"/>
    </source>
</evidence>
<feature type="domain" description="NAD-dependent epimerase/dehydratase" evidence="2">
    <location>
        <begin position="11"/>
        <end position="220"/>
    </location>
</feature>
<evidence type="ECO:0000313" key="3">
    <source>
        <dbReference type="EMBL" id="MBS3063572.1"/>
    </source>
</evidence>
<dbReference type="InterPro" id="IPR036291">
    <property type="entry name" value="NAD(P)-bd_dom_sf"/>
</dbReference>
<dbReference type="InterPro" id="IPR050177">
    <property type="entry name" value="Lipid_A_modif_metabolic_enz"/>
</dbReference>